<name>A0A6B0VB60_IXORI</name>
<dbReference type="EMBL" id="GIFC01017424">
    <property type="protein sequence ID" value="MXU99507.1"/>
    <property type="molecule type" value="Transcribed_RNA"/>
</dbReference>
<sequence>MTRVPFGTSASPFLLTATLVHHLNGVNGDLKSTAELLRKSVYVDDLLVGSSTIEEAALLQDQASRILADAGMKLRKWSTNATELQNSFDGGSTTSAFSEPKGVLGLLWRRDTDTLAVPVERVLNFVTCSGRTKRYVLRAAARVFDPLGLLAPFVIRVKVLFQRIWECGLGWDDDLTDELLVEWRRWSAELPQIQTVLIRRCVMKEPREIVSSLQLHIFCDASPVAYGTCAYLRVEGKDGKVEVNLVFSKSRVAPIKRLTLPRLELMAAVIGRRIGQYLGVVMNIQEVFYWTDSMITLHWIRGSAAKWKPFVANRVIEIQAGGGPSAWKHCPGLENPADLMTRGISAEDLQTSKLWWWGPTWLVKAEEAWPNFTIFDNVLGSLVEEEGKREYHALQTTTETRAPLLELERYGTLERVLRITAWIMRFFKNCREQSGQRKGPLTAEELGRAET</sequence>
<protein>
    <submittedName>
        <fullName evidence="2">Putative transposable element</fullName>
    </submittedName>
</protein>
<evidence type="ECO:0000259" key="1">
    <source>
        <dbReference type="PROSITE" id="PS50878"/>
    </source>
</evidence>
<dbReference type="AlphaFoldDB" id="A0A6B0VB60"/>
<dbReference type="SUPFAM" id="SSF56672">
    <property type="entry name" value="DNA/RNA polymerases"/>
    <property type="match status" value="1"/>
</dbReference>
<reference evidence="2" key="1">
    <citation type="submission" date="2019-12" db="EMBL/GenBank/DDBJ databases">
        <title>An insight into the sialome of adult female Ixodes ricinus ticks feeding for 6 days.</title>
        <authorList>
            <person name="Perner J."/>
            <person name="Ribeiro J.M.C."/>
        </authorList>
    </citation>
    <scope>NUCLEOTIDE SEQUENCE</scope>
    <source>
        <strain evidence="2">Semi-engorged</strain>
        <tissue evidence="2">Salivary glands</tissue>
    </source>
</reference>
<organism evidence="2">
    <name type="scientific">Ixodes ricinus</name>
    <name type="common">Common tick</name>
    <name type="synonym">Acarus ricinus</name>
    <dbReference type="NCBI Taxonomy" id="34613"/>
    <lineage>
        <taxon>Eukaryota</taxon>
        <taxon>Metazoa</taxon>
        <taxon>Ecdysozoa</taxon>
        <taxon>Arthropoda</taxon>
        <taxon>Chelicerata</taxon>
        <taxon>Arachnida</taxon>
        <taxon>Acari</taxon>
        <taxon>Parasitiformes</taxon>
        <taxon>Ixodida</taxon>
        <taxon>Ixodoidea</taxon>
        <taxon>Ixodidae</taxon>
        <taxon>Ixodinae</taxon>
        <taxon>Ixodes</taxon>
    </lineage>
</organism>
<dbReference type="GO" id="GO:0071897">
    <property type="term" value="P:DNA biosynthetic process"/>
    <property type="evidence" value="ECO:0007669"/>
    <property type="project" value="UniProtKB-ARBA"/>
</dbReference>
<feature type="domain" description="Reverse transcriptase" evidence="1">
    <location>
        <begin position="1"/>
        <end position="93"/>
    </location>
</feature>
<dbReference type="InterPro" id="IPR008042">
    <property type="entry name" value="Retrotrans_Pao"/>
</dbReference>
<dbReference type="PANTHER" id="PTHR47331:SF4">
    <property type="entry name" value="PEPTIDASE S1 DOMAIN-CONTAINING PROTEIN"/>
    <property type="match status" value="1"/>
</dbReference>
<accession>A0A6B0VB60</accession>
<dbReference type="InterPro" id="IPR043502">
    <property type="entry name" value="DNA/RNA_pol_sf"/>
</dbReference>
<dbReference type="InterPro" id="IPR000477">
    <property type="entry name" value="RT_dom"/>
</dbReference>
<proteinExistence type="predicted"/>
<dbReference type="Pfam" id="PF05380">
    <property type="entry name" value="Peptidase_A17"/>
    <property type="match status" value="1"/>
</dbReference>
<dbReference type="PROSITE" id="PS50878">
    <property type="entry name" value="RT_POL"/>
    <property type="match status" value="1"/>
</dbReference>
<evidence type="ECO:0000313" key="2">
    <source>
        <dbReference type="EMBL" id="MXU99507.1"/>
    </source>
</evidence>
<dbReference type="PANTHER" id="PTHR47331">
    <property type="entry name" value="PHD-TYPE DOMAIN-CONTAINING PROTEIN"/>
    <property type="match status" value="1"/>
</dbReference>